<evidence type="ECO:0000256" key="1">
    <source>
        <dbReference type="ARBA" id="ARBA00004477"/>
    </source>
</evidence>
<name>A0A9W8GKZ4_9FUNG</name>
<dbReference type="PROSITE" id="PS51715">
    <property type="entry name" value="G_GB1_RHD3"/>
    <property type="match status" value="1"/>
</dbReference>
<evidence type="ECO:0000313" key="12">
    <source>
        <dbReference type="Proteomes" id="UP001151516"/>
    </source>
</evidence>
<dbReference type="Pfam" id="PF20428">
    <property type="entry name" value="Sey1_3HB"/>
    <property type="match status" value="1"/>
</dbReference>
<feature type="non-terminal residue" evidence="11">
    <location>
        <position position="393"/>
    </location>
</feature>
<dbReference type="Proteomes" id="UP001151516">
    <property type="component" value="Unassembled WGS sequence"/>
</dbReference>
<accession>A0A9W8GKZ4</accession>
<evidence type="ECO:0000256" key="9">
    <source>
        <dbReference type="PROSITE-ProRule" id="PRU01052"/>
    </source>
</evidence>
<evidence type="ECO:0000256" key="8">
    <source>
        <dbReference type="ARBA" id="ARBA00023136"/>
    </source>
</evidence>
<dbReference type="Gene3D" id="3.40.50.300">
    <property type="entry name" value="P-loop containing nucleotide triphosphate hydrolases"/>
    <property type="match status" value="1"/>
</dbReference>
<keyword evidence="12" id="KW-1185">Reference proteome</keyword>
<keyword evidence="7" id="KW-0342">GTP-binding</keyword>
<keyword evidence="3" id="KW-0547">Nucleotide-binding</keyword>
<dbReference type="InterPro" id="IPR046758">
    <property type="entry name" value="Sey1/RHD3-like_3HB"/>
</dbReference>
<dbReference type="EMBL" id="JANBTX010000053">
    <property type="protein sequence ID" value="KAJ2688170.1"/>
    <property type="molecule type" value="Genomic_DNA"/>
</dbReference>
<dbReference type="CDD" id="cd01851">
    <property type="entry name" value="GBP"/>
    <property type="match status" value="1"/>
</dbReference>
<organism evidence="11 12">
    <name type="scientific">Coemansia spiralis</name>
    <dbReference type="NCBI Taxonomy" id="417178"/>
    <lineage>
        <taxon>Eukaryota</taxon>
        <taxon>Fungi</taxon>
        <taxon>Fungi incertae sedis</taxon>
        <taxon>Zoopagomycota</taxon>
        <taxon>Kickxellomycotina</taxon>
        <taxon>Kickxellomycetes</taxon>
        <taxon>Kickxellales</taxon>
        <taxon>Kickxellaceae</taxon>
        <taxon>Coemansia</taxon>
    </lineage>
</organism>
<keyword evidence="4" id="KW-0378">Hydrolase</keyword>
<evidence type="ECO:0000256" key="7">
    <source>
        <dbReference type="ARBA" id="ARBA00023134"/>
    </source>
</evidence>
<dbReference type="GO" id="GO:0016320">
    <property type="term" value="P:endoplasmic reticulum membrane fusion"/>
    <property type="evidence" value="ECO:0007669"/>
    <property type="project" value="TreeGrafter"/>
</dbReference>
<dbReference type="GO" id="GO:0005789">
    <property type="term" value="C:endoplasmic reticulum membrane"/>
    <property type="evidence" value="ECO:0007669"/>
    <property type="project" value="UniProtKB-SubCell"/>
</dbReference>
<dbReference type="InterPro" id="IPR030386">
    <property type="entry name" value="G_GB1_RHD3_dom"/>
</dbReference>
<dbReference type="GO" id="GO:0005525">
    <property type="term" value="F:GTP binding"/>
    <property type="evidence" value="ECO:0007669"/>
    <property type="project" value="UniProtKB-KW"/>
</dbReference>
<comment type="caution">
    <text evidence="11">The sequence shown here is derived from an EMBL/GenBank/DDBJ whole genome shotgun (WGS) entry which is preliminary data.</text>
</comment>
<evidence type="ECO:0000313" key="11">
    <source>
        <dbReference type="EMBL" id="KAJ2688170.1"/>
    </source>
</evidence>
<dbReference type="InterPro" id="IPR008803">
    <property type="entry name" value="RHD3/Sey1"/>
</dbReference>
<dbReference type="PANTHER" id="PTHR45923:SF2">
    <property type="entry name" value="PROTEIN SEY1"/>
    <property type="match status" value="1"/>
</dbReference>
<keyword evidence="2" id="KW-0812">Transmembrane</keyword>
<comment type="subcellular location">
    <subcellularLocation>
        <location evidence="1">Endoplasmic reticulum membrane</location>
        <topology evidence="1">Multi-pass membrane protein</topology>
    </subcellularLocation>
</comment>
<dbReference type="Pfam" id="PF05879">
    <property type="entry name" value="RHD3_GTPase"/>
    <property type="match status" value="1"/>
</dbReference>
<dbReference type="PANTHER" id="PTHR45923">
    <property type="entry name" value="PROTEIN SEY1"/>
    <property type="match status" value="1"/>
</dbReference>
<evidence type="ECO:0000256" key="4">
    <source>
        <dbReference type="ARBA" id="ARBA00022801"/>
    </source>
</evidence>
<feature type="domain" description="GB1/RHD3-type G" evidence="10">
    <location>
        <begin position="11"/>
        <end position="241"/>
    </location>
</feature>
<keyword evidence="8" id="KW-0472">Membrane</keyword>
<dbReference type="InterPro" id="IPR027417">
    <property type="entry name" value="P-loop_NTPase"/>
</dbReference>
<gene>
    <name evidence="11" type="primary">SEY1</name>
    <name evidence="11" type="ORF">IWW39_002439</name>
</gene>
<evidence type="ECO:0000259" key="10">
    <source>
        <dbReference type="PROSITE" id="PS51715"/>
    </source>
</evidence>
<protein>
    <submittedName>
        <fullName evidence="11">Dynamin-like GTPase that mediates homotypic ER fusion</fullName>
    </submittedName>
</protein>
<proteinExistence type="inferred from homology"/>
<evidence type="ECO:0000256" key="3">
    <source>
        <dbReference type="ARBA" id="ARBA00022741"/>
    </source>
</evidence>
<dbReference type="AlphaFoldDB" id="A0A9W8GKZ4"/>
<keyword evidence="6" id="KW-1133">Transmembrane helix</keyword>
<dbReference type="OrthoDB" id="1597724at2759"/>
<keyword evidence="5" id="KW-0256">Endoplasmic reticulum</keyword>
<reference evidence="11" key="1">
    <citation type="submission" date="2022-07" db="EMBL/GenBank/DDBJ databases">
        <title>Phylogenomic reconstructions and comparative analyses of Kickxellomycotina fungi.</title>
        <authorList>
            <person name="Reynolds N.K."/>
            <person name="Stajich J.E."/>
            <person name="Barry K."/>
            <person name="Grigoriev I.V."/>
            <person name="Crous P."/>
            <person name="Smith M.E."/>
        </authorList>
    </citation>
    <scope>NUCLEOTIDE SEQUENCE</scope>
    <source>
        <strain evidence="11">CBS 109367</strain>
    </source>
</reference>
<sequence length="393" mass="43516">MQNKWRLAKAGFDYDVVAVFGSQSTGKSTLLNRLFGTRFDVMSEAQRQQTTRGIWADRGTGGMPVLIMDVEGTDGRERGEHQDFERKSALFSLAVAEVVIVNMWENMVGLYNGANMGLLKTVMEVNLQLFSGGEPKKTLLYFVIRDHVSAAPLESLATTLTTDLARIWDSLSKPPGTESASMASYFDVKFASLPHKLLQPADFEREAVGLRRHFTDVGSPEYVFKADYKRRVPADGFPHYASSVWEKVVSNKDLDLPTQQELLAQFRCDEIAAAALEPFRELLAPVRLRVQEGKVVEDLGAIAQSARTQALDAFVAQAARYHSGVYTKKRAGLMATLDAELHAVLLNQVKNASAQAAEAFSREAARAIDEDNGGGFMEIVGKVRSRVMVRFDR</sequence>
<evidence type="ECO:0000256" key="6">
    <source>
        <dbReference type="ARBA" id="ARBA00022989"/>
    </source>
</evidence>
<evidence type="ECO:0000256" key="5">
    <source>
        <dbReference type="ARBA" id="ARBA00022824"/>
    </source>
</evidence>
<dbReference type="SUPFAM" id="SSF52540">
    <property type="entry name" value="P-loop containing nucleoside triphosphate hydrolases"/>
    <property type="match status" value="1"/>
</dbReference>
<dbReference type="GO" id="GO:0003924">
    <property type="term" value="F:GTPase activity"/>
    <property type="evidence" value="ECO:0007669"/>
    <property type="project" value="TreeGrafter"/>
</dbReference>
<comment type="similarity">
    <text evidence="9">Belongs to the TRAFAC class dynamin-like GTPase superfamily. GB1/RHD3 GTPase family.</text>
</comment>
<evidence type="ECO:0000256" key="2">
    <source>
        <dbReference type="ARBA" id="ARBA00022692"/>
    </source>
</evidence>
<dbReference type="FunFam" id="3.40.50.300:FF:000727">
    <property type="entry name" value="Protein SEY1 homolog"/>
    <property type="match status" value="1"/>
</dbReference>